<reference evidence="2" key="1">
    <citation type="journal article" date="2024" name="Proc. Natl. Acad. Sci. U.S.A.">
        <title>Extraordinary preservation of gene collinearity over three hundred million years revealed in homosporous lycophytes.</title>
        <authorList>
            <person name="Li C."/>
            <person name="Wickell D."/>
            <person name="Kuo L.Y."/>
            <person name="Chen X."/>
            <person name="Nie B."/>
            <person name="Liao X."/>
            <person name="Peng D."/>
            <person name="Ji J."/>
            <person name="Jenkins J."/>
            <person name="Williams M."/>
            <person name="Shu S."/>
            <person name="Plott C."/>
            <person name="Barry K."/>
            <person name="Rajasekar S."/>
            <person name="Grimwood J."/>
            <person name="Han X."/>
            <person name="Sun S."/>
            <person name="Hou Z."/>
            <person name="He W."/>
            <person name="Dai G."/>
            <person name="Sun C."/>
            <person name="Schmutz J."/>
            <person name="Leebens-Mack J.H."/>
            <person name="Li F.W."/>
            <person name="Wang L."/>
        </authorList>
    </citation>
    <scope>NUCLEOTIDE SEQUENCE [LARGE SCALE GENOMIC DNA]</scope>
    <source>
        <strain evidence="2">cv. PW_Plant_1</strain>
    </source>
</reference>
<sequence>MMLELQPRTDFAIELPTSMLNGKLMTPKLQSVKREGTVKVVTLFFLSLLLLLIAFGTCLGGLSSLQLARTSFPPPEVNSFVPVSHTHEDTEEEKKSISNEEILRDYIIQLKSEEWYWGGTSLHHNMSDEELFWKASSVAGEPLNCVSKVAFMFLTKGPLPLAPLWEAYFKGNEDYYSIYVHTVPGYTLDVPSWSVFHGRQIPSQAVQWGDISMVDAERRLLGNAILDSSNERFILLSETCIPLHSFSTFYDYVIQSQHSFVGVMDELGPYGRGRYTIKMKPEISLDQWRKAPQWFEVTRYLALYIVTDETYYPKFRNFCKPPCYSDEHYIPTFLSIYFGSQLANRSLTATDWSRGGPHPTMYRNNDITTNLLNRLRNNSNCFYNGNPGHTCYFFARKFSRDTLEPLQQLHHQALN</sequence>
<gene>
    <name evidence="1" type="ORF">O6H91_01G095100</name>
</gene>
<dbReference type="EMBL" id="CM055092">
    <property type="protein sequence ID" value="KAJ7569804.1"/>
    <property type="molecule type" value="Genomic_DNA"/>
</dbReference>
<accession>A0ACC2ETB4</accession>
<comment type="caution">
    <text evidence="1">The sequence shown here is derived from an EMBL/GenBank/DDBJ whole genome shotgun (WGS) entry which is preliminary data.</text>
</comment>
<evidence type="ECO:0000313" key="2">
    <source>
        <dbReference type="Proteomes" id="UP001162992"/>
    </source>
</evidence>
<dbReference type="Proteomes" id="UP001162992">
    <property type="component" value="Chromosome 1"/>
</dbReference>
<proteinExistence type="predicted"/>
<keyword evidence="2" id="KW-1185">Reference proteome</keyword>
<name>A0ACC2ETB4_DIPCM</name>
<evidence type="ECO:0000313" key="1">
    <source>
        <dbReference type="EMBL" id="KAJ7569804.1"/>
    </source>
</evidence>
<organism evidence="1 2">
    <name type="scientific">Diphasiastrum complanatum</name>
    <name type="common">Issler's clubmoss</name>
    <name type="synonym">Lycopodium complanatum</name>
    <dbReference type="NCBI Taxonomy" id="34168"/>
    <lineage>
        <taxon>Eukaryota</taxon>
        <taxon>Viridiplantae</taxon>
        <taxon>Streptophyta</taxon>
        <taxon>Embryophyta</taxon>
        <taxon>Tracheophyta</taxon>
        <taxon>Lycopodiopsida</taxon>
        <taxon>Lycopodiales</taxon>
        <taxon>Lycopodiaceae</taxon>
        <taxon>Lycopodioideae</taxon>
        <taxon>Diphasiastrum</taxon>
    </lineage>
</organism>
<protein>
    <submittedName>
        <fullName evidence="1">Uncharacterized protein</fullName>
    </submittedName>
</protein>